<dbReference type="Proteomes" id="UP000236742">
    <property type="component" value="Unassembled WGS sequence"/>
</dbReference>
<dbReference type="InterPro" id="IPR010593">
    <property type="entry name" value="DUF1159"/>
</dbReference>
<dbReference type="PIRSF" id="PIRSF032064">
    <property type="entry name" value="UCP032064"/>
    <property type="match status" value="1"/>
</dbReference>
<proteinExistence type="predicted"/>
<dbReference type="InterPro" id="IPR007922">
    <property type="entry name" value="DciA-like"/>
</dbReference>
<dbReference type="AlphaFoldDB" id="A0A1H5UXN6"/>
<dbReference type="EMBL" id="FNVD01000005">
    <property type="protein sequence ID" value="SEF79786.1"/>
    <property type="molecule type" value="Genomic_DNA"/>
</dbReference>
<sequence length="168" mass="18000">MQRRKSTTRGFKRTASVLSDQIRRAGESRGFAVSRVLTHWEEIAGPEIAAIARPVNISYGRGGFGATLTVLTTGAQAPMLEMQKDRIRERVNAVYGYNAISGVRITQTAPTGFAEGQAAFAHRPKAAPPAPDPAILSRAAQAADGVKSDDLRAALERLGRNVLSKSKT</sequence>
<name>A0A1H5UXN6_9RHOB</name>
<dbReference type="OrthoDB" id="7160947at2"/>
<dbReference type="RefSeq" id="WP_104007481.1">
    <property type="nucleotide sequence ID" value="NZ_FNVD01000005.1"/>
</dbReference>
<evidence type="ECO:0008006" key="3">
    <source>
        <dbReference type="Google" id="ProtNLM"/>
    </source>
</evidence>
<gene>
    <name evidence="1" type="ORF">SAMN05421751_10518</name>
</gene>
<keyword evidence="2" id="KW-1185">Reference proteome</keyword>
<reference evidence="1 2" key="1">
    <citation type="submission" date="2016-10" db="EMBL/GenBank/DDBJ databases">
        <authorList>
            <person name="de Groot N.N."/>
        </authorList>
    </citation>
    <scope>NUCLEOTIDE SEQUENCE [LARGE SCALE GENOMIC DNA]</scope>
    <source>
        <strain evidence="1 2">DSM 23413</strain>
    </source>
</reference>
<evidence type="ECO:0000313" key="1">
    <source>
        <dbReference type="EMBL" id="SEF79786.1"/>
    </source>
</evidence>
<evidence type="ECO:0000313" key="2">
    <source>
        <dbReference type="Proteomes" id="UP000236742"/>
    </source>
</evidence>
<protein>
    <recommendedName>
        <fullName evidence="3">RNA-binding protein</fullName>
    </recommendedName>
</protein>
<accession>A0A1H5UXN6</accession>
<organism evidence="1 2">
    <name type="scientific">Jhaorihella thermophila</name>
    <dbReference type="NCBI Taxonomy" id="488547"/>
    <lineage>
        <taxon>Bacteria</taxon>
        <taxon>Pseudomonadati</taxon>
        <taxon>Pseudomonadota</taxon>
        <taxon>Alphaproteobacteria</taxon>
        <taxon>Rhodobacterales</taxon>
        <taxon>Paracoccaceae</taxon>
        <taxon>Jhaorihella</taxon>
    </lineage>
</organism>
<dbReference type="Pfam" id="PF05258">
    <property type="entry name" value="DciA"/>
    <property type="match status" value="1"/>
</dbReference>